<organism evidence="1 2">
    <name type="scientific">Ascaris lumbricoides</name>
    <name type="common">Giant roundworm</name>
    <dbReference type="NCBI Taxonomy" id="6252"/>
    <lineage>
        <taxon>Eukaryota</taxon>
        <taxon>Metazoa</taxon>
        <taxon>Ecdysozoa</taxon>
        <taxon>Nematoda</taxon>
        <taxon>Chromadorea</taxon>
        <taxon>Rhabditida</taxon>
        <taxon>Spirurina</taxon>
        <taxon>Ascaridomorpha</taxon>
        <taxon>Ascaridoidea</taxon>
        <taxon>Ascarididae</taxon>
        <taxon>Ascaris</taxon>
    </lineage>
</organism>
<reference evidence="2" key="1">
    <citation type="submission" date="2017-02" db="UniProtKB">
        <authorList>
            <consortium name="WormBaseParasite"/>
        </authorList>
    </citation>
    <scope>IDENTIFICATION</scope>
</reference>
<evidence type="ECO:0000313" key="1">
    <source>
        <dbReference type="Proteomes" id="UP000036681"/>
    </source>
</evidence>
<evidence type="ECO:0000313" key="2">
    <source>
        <dbReference type="WBParaSite" id="ALUE_0001593201-mRNA-1"/>
    </source>
</evidence>
<name>A0A0M3ID70_ASCLU</name>
<dbReference type="WBParaSite" id="ALUE_0001593201-mRNA-1">
    <property type="protein sequence ID" value="ALUE_0001593201-mRNA-1"/>
    <property type="gene ID" value="ALUE_0001593201"/>
</dbReference>
<accession>A0A0M3ID70</accession>
<sequence length="70" mass="8284">MACQTIPTYFNQVFRTNYEGPWECERMVWSATKLPILEWTANPIKGGRCRKKHLQVVNIPFLPCLHLRNH</sequence>
<dbReference type="Proteomes" id="UP000036681">
    <property type="component" value="Unplaced"/>
</dbReference>
<protein>
    <submittedName>
        <fullName evidence="2">Uncharacterized protein</fullName>
    </submittedName>
</protein>
<proteinExistence type="predicted"/>
<dbReference type="AlphaFoldDB" id="A0A0M3ID70"/>
<keyword evidence="1" id="KW-1185">Reference proteome</keyword>